<feature type="non-terminal residue" evidence="1">
    <location>
        <position position="1"/>
    </location>
</feature>
<protein>
    <submittedName>
        <fullName evidence="1">Uncharacterized protein</fullName>
    </submittedName>
</protein>
<comment type="caution">
    <text evidence="1">The sequence shown here is derived from an EMBL/GenBank/DDBJ whole genome shotgun (WGS) entry which is preliminary data.</text>
</comment>
<sequence>VRALTRARSWTRRLRSGGAAVVVSPLLPAVTGGTHERTYLGADFATVASRLSELTQVIDGPEIIFDPRLAGEGTSLSWHMLTGTPELVSA</sequence>
<gene>
    <name evidence="1" type="ORF">Q604_UNBC10296G0001</name>
</gene>
<feature type="non-terminal residue" evidence="1">
    <location>
        <position position="90"/>
    </location>
</feature>
<dbReference type="EMBL" id="AZMM01010296">
    <property type="protein sequence ID" value="ETJ35311.1"/>
    <property type="molecule type" value="Genomic_DNA"/>
</dbReference>
<evidence type="ECO:0000313" key="1">
    <source>
        <dbReference type="EMBL" id="ETJ35311.1"/>
    </source>
</evidence>
<proteinExistence type="predicted"/>
<organism evidence="1">
    <name type="scientific">human gut metagenome</name>
    <dbReference type="NCBI Taxonomy" id="408170"/>
    <lineage>
        <taxon>unclassified sequences</taxon>
        <taxon>metagenomes</taxon>
        <taxon>organismal metagenomes</taxon>
    </lineage>
</organism>
<dbReference type="AlphaFoldDB" id="W1XYV0"/>
<accession>W1XYV0</accession>
<reference evidence="1" key="1">
    <citation type="submission" date="2013-12" db="EMBL/GenBank/DDBJ databases">
        <title>A Varibaculum cambriense genome reconstructed from a premature infant gut community with otherwise low bacterial novelty that shifts toward anaerobic metabolism during the third week of life.</title>
        <authorList>
            <person name="Brown C.T."/>
            <person name="Sharon I."/>
            <person name="Thomas B.C."/>
            <person name="Castelle C.J."/>
            <person name="Morowitz M.J."/>
            <person name="Banfield J.F."/>
        </authorList>
    </citation>
    <scope>NUCLEOTIDE SEQUENCE</scope>
</reference>
<name>W1XYV0_9ZZZZ</name>